<protein>
    <recommendedName>
        <fullName evidence="6 19">UDP-N-acetylenolpyruvoylglucosamine reductase</fullName>
        <ecNumber evidence="5 19">1.3.1.98</ecNumber>
    </recommendedName>
    <alternativeName>
        <fullName evidence="17 19">UDP-N-acetylmuramate dehydrogenase</fullName>
    </alternativeName>
</protein>
<comment type="cofactor">
    <cofactor evidence="1 19">
        <name>FAD</name>
        <dbReference type="ChEBI" id="CHEBI:57692"/>
    </cofactor>
</comment>
<keyword evidence="7 19" id="KW-0963">Cytoplasm</keyword>
<dbReference type="NCBIfam" id="NF000755">
    <property type="entry name" value="PRK00046.1"/>
    <property type="match status" value="1"/>
</dbReference>
<dbReference type="InterPro" id="IPR016166">
    <property type="entry name" value="FAD-bd_PCMH"/>
</dbReference>
<dbReference type="EC" id="1.3.1.98" evidence="5 19"/>
<keyword evidence="15 19" id="KW-0131">Cell cycle</keyword>
<dbReference type="PANTHER" id="PTHR21071">
    <property type="entry name" value="UDP-N-ACETYLENOLPYRUVOYLGLUCOSAMINE REDUCTASE"/>
    <property type="match status" value="1"/>
</dbReference>
<dbReference type="NCBIfam" id="TIGR00179">
    <property type="entry name" value="murB"/>
    <property type="match status" value="1"/>
</dbReference>
<evidence type="ECO:0000259" key="20">
    <source>
        <dbReference type="PROSITE" id="PS51387"/>
    </source>
</evidence>
<comment type="function">
    <text evidence="2 19">Cell wall formation.</text>
</comment>
<dbReference type="EMBL" id="JADIMR010000053">
    <property type="protein sequence ID" value="MBO8446846.1"/>
    <property type="molecule type" value="Genomic_DNA"/>
</dbReference>
<feature type="active site" description="Proton donor" evidence="19">
    <location>
        <position position="237"/>
    </location>
</feature>
<evidence type="ECO:0000256" key="9">
    <source>
        <dbReference type="ARBA" id="ARBA00022630"/>
    </source>
</evidence>
<evidence type="ECO:0000256" key="14">
    <source>
        <dbReference type="ARBA" id="ARBA00023002"/>
    </source>
</evidence>
<feature type="domain" description="FAD-binding PCMH-type" evidence="20">
    <location>
        <begin position="16"/>
        <end position="188"/>
    </location>
</feature>
<evidence type="ECO:0000256" key="11">
    <source>
        <dbReference type="ARBA" id="ARBA00022857"/>
    </source>
</evidence>
<dbReference type="PANTHER" id="PTHR21071:SF4">
    <property type="entry name" value="UDP-N-ACETYLENOLPYRUVOYLGLUCOSAMINE REDUCTASE"/>
    <property type="match status" value="1"/>
</dbReference>
<evidence type="ECO:0000256" key="19">
    <source>
        <dbReference type="HAMAP-Rule" id="MF_00037"/>
    </source>
</evidence>
<evidence type="ECO:0000256" key="17">
    <source>
        <dbReference type="ARBA" id="ARBA00031026"/>
    </source>
</evidence>
<comment type="pathway">
    <text evidence="4 19">Cell wall biogenesis; peptidoglycan biosynthesis.</text>
</comment>
<reference evidence="21" key="1">
    <citation type="submission" date="2020-10" db="EMBL/GenBank/DDBJ databases">
        <authorList>
            <person name="Gilroy R."/>
        </authorList>
    </citation>
    <scope>NUCLEOTIDE SEQUENCE</scope>
    <source>
        <strain evidence="21">D3-1215</strain>
    </source>
</reference>
<evidence type="ECO:0000256" key="1">
    <source>
        <dbReference type="ARBA" id="ARBA00001974"/>
    </source>
</evidence>
<evidence type="ECO:0000256" key="7">
    <source>
        <dbReference type="ARBA" id="ARBA00022490"/>
    </source>
</evidence>
<dbReference type="GO" id="GO:0008360">
    <property type="term" value="P:regulation of cell shape"/>
    <property type="evidence" value="ECO:0007669"/>
    <property type="project" value="UniProtKB-KW"/>
</dbReference>
<dbReference type="Gene3D" id="3.30.465.10">
    <property type="match status" value="1"/>
</dbReference>
<dbReference type="GO" id="GO:0071949">
    <property type="term" value="F:FAD binding"/>
    <property type="evidence" value="ECO:0007669"/>
    <property type="project" value="InterPro"/>
</dbReference>
<accession>A0A9D9EHT2</accession>
<dbReference type="HAMAP" id="MF_00037">
    <property type="entry name" value="MurB"/>
    <property type="match status" value="1"/>
</dbReference>
<evidence type="ECO:0000256" key="12">
    <source>
        <dbReference type="ARBA" id="ARBA00022960"/>
    </source>
</evidence>
<keyword evidence="8 19" id="KW-0132">Cell division</keyword>
<keyword evidence="10 19" id="KW-0274">FAD</keyword>
<keyword evidence="13 19" id="KW-0573">Peptidoglycan synthesis</keyword>
<evidence type="ECO:0000256" key="15">
    <source>
        <dbReference type="ARBA" id="ARBA00023306"/>
    </source>
</evidence>
<keyword evidence="11 19" id="KW-0521">NADP</keyword>
<dbReference type="Pfam" id="PF01565">
    <property type="entry name" value="FAD_binding_4"/>
    <property type="match status" value="1"/>
</dbReference>
<evidence type="ECO:0000256" key="8">
    <source>
        <dbReference type="ARBA" id="ARBA00022618"/>
    </source>
</evidence>
<evidence type="ECO:0000256" key="2">
    <source>
        <dbReference type="ARBA" id="ARBA00003921"/>
    </source>
</evidence>
<dbReference type="Gene3D" id="3.30.43.10">
    <property type="entry name" value="Uridine Diphospho-n-acetylenolpyruvylglucosamine Reductase, domain 2"/>
    <property type="match status" value="1"/>
</dbReference>
<dbReference type="InterPro" id="IPR003170">
    <property type="entry name" value="MurB"/>
</dbReference>
<dbReference type="GO" id="GO:0071555">
    <property type="term" value="P:cell wall organization"/>
    <property type="evidence" value="ECO:0007669"/>
    <property type="project" value="UniProtKB-KW"/>
</dbReference>
<feature type="active site" evidence="19">
    <location>
        <position position="164"/>
    </location>
</feature>
<dbReference type="GO" id="GO:0009252">
    <property type="term" value="P:peptidoglycan biosynthetic process"/>
    <property type="evidence" value="ECO:0007669"/>
    <property type="project" value="UniProtKB-UniRule"/>
</dbReference>
<evidence type="ECO:0000313" key="22">
    <source>
        <dbReference type="Proteomes" id="UP000823637"/>
    </source>
</evidence>
<proteinExistence type="inferred from homology"/>
<evidence type="ECO:0000256" key="5">
    <source>
        <dbReference type="ARBA" id="ARBA00012518"/>
    </source>
</evidence>
<dbReference type="GO" id="GO:0008762">
    <property type="term" value="F:UDP-N-acetylmuramate dehydrogenase activity"/>
    <property type="evidence" value="ECO:0007669"/>
    <property type="project" value="UniProtKB-UniRule"/>
</dbReference>
<evidence type="ECO:0000313" key="21">
    <source>
        <dbReference type="EMBL" id="MBO8446846.1"/>
    </source>
</evidence>
<dbReference type="SUPFAM" id="SSF56194">
    <property type="entry name" value="Uridine diphospho-N-Acetylenolpyruvylglucosamine reductase, MurB, C-terminal domain"/>
    <property type="match status" value="1"/>
</dbReference>
<keyword evidence="14 19" id="KW-0560">Oxidoreductase</keyword>
<sequence length="339" mass="38046">MRIHDDYSLLDNNTFGVDVKADYFMEYDNVEELKQLLDTDLLRERRFLNIGGGSNILFVNDFHGVALHSCIKGIEKLEEDEDKVTLRVGAGEIWDEFVQYCCDNSYGGAENLSGIPGSVGAVPIQNIGAYGAEVKSIIKQVECISASSGRAKTFSAEDCHFAYRDSIFKHRLKGKYIVTYVVFELKKSSWQPCTEYGSLSTEIKKYDKPTMQNIRLAVLDIRKRKLPEPKVLGNAGSFYTNPVIERTKYEKLKDQHPDMPCYEVSRNMVKVPAGWLIEQCGWKGRSVGKVAVHGSQALVLINKGGANGLDIINLSDQIRQSVRDKFGIDLKLEVNIVFG</sequence>
<evidence type="ECO:0000256" key="4">
    <source>
        <dbReference type="ARBA" id="ARBA00004752"/>
    </source>
</evidence>
<comment type="similarity">
    <text evidence="19">Belongs to the MurB family.</text>
</comment>
<dbReference type="SUPFAM" id="SSF56176">
    <property type="entry name" value="FAD-binding/transporter-associated domain-like"/>
    <property type="match status" value="1"/>
</dbReference>
<evidence type="ECO:0000256" key="18">
    <source>
        <dbReference type="ARBA" id="ARBA00048914"/>
    </source>
</evidence>
<dbReference type="NCBIfam" id="NF010478">
    <property type="entry name" value="PRK13903.1"/>
    <property type="match status" value="1"/>
</dbReference>
<dbReference type="GO" id="GO:0051301">
    <property type="term" value="P:cell division"/>
    <property type="evidence" value="ECO:0007669"/>
    <property type="project" value="UniProtKB-KW"/>
</dbReference>
<dbReference type="InterPro" id="IPR036318">
    <property type="entry name" value="FAD-bd_PCMH-like_sf"/>
</dbReference>
<evidence type="ECO:0000256" key="6">
    <source>
        <dbReference type="ARBA" id="ARBA00015188"/>
    </source>
</evidence>
<dbReference type="Pfam" id="PF02873">
    <property type="entry name" value="MurB_C"/>
    <property type="match status" value="1"/>
</dbReference>
<evidence type="ECO:0000256" key="13">
    <source>
        <dbReference type="ARBA" id="ARBA00022984"/>
    </source>
</evidence>
<dbReference type="PROSITE" id="PS51387">
    <property type="entry name" value="FAD_PCMH"/>
    <property type="match status" value="1"/>
</dbReference>
<dbReference type="AlphaFoldDB" id="A0A9D9EHT2"/>
<dbReference type="InterPro" id="IPR036635">
    <property type="entry name" value="MurB_C_sf"/>
</dbReference>
<feature type="active site" evidence="19">
    <location>
        <position position="333"/>
    </location>
</feature>
<dbReference type="InterPro" id="IPR011601">
    <property type="entry name" value="MurB_C"/>
</dbReference>
<name>A0A9D9EHT2_9BACT</name>
<evidence type="ECO:0000256" key="3">
    <source>
        <dbReference type="ARBA" id="ARBA00004496"/>
    </source>
</evidence>
<gene>
    <name evidence="19 21" type="primary">murB</name>
    <name evidence="21" type="ORF">IAC32_03765</name>
</gene>
<evidence type="ECO:0000256" key="16">
    <source>
        <dbReference type="ARBA" id="ARBA00023316"/>
    </source>
</evidence>
<dbReference type="Proteomes" id="UP000823637">
    <property type="component" value="Unassembled WGS sequence"/>
</dbReference>
<comment type="catalytic activity">
    <reaction evidence="18 19">
        <text>UDP-N-acetyl-alpha-D-muramate + NADP(+) = UDP-N-acetyl-3-O-(1-carboxyvinyl)-alpha-D-glucosamine + NADPH + H(+)</text>
        <dbReference type="Rhea" id="RHEA:12248"/>
        <dbReference type="ChEBI" id="CHEBI:15378"/>
        <dbReference type="ChEBI" id="CHEBI:57783"/>
        <dbReference type="ChEBI" id="CHEBI:58349"/>
        <dbReference type="ChEBI" id="CHEBI:68483"/>
        <dbReference type="ChEBI" id="CHEBI:70757"/>
        <dbReference type="EC" id="1.3.1.98"/>
    </reaction>
</comment>
<keyword evidence="16 19" id="KW-0961">Cell wall biogenesis/degradation</keyword>
<dbReference type="InterPro" id="IPR016169">
    <property type="entry name" value="FAD-bd_PCMH_sub2"/>
</dbReference>
<evidence type="ECO:0000256" key="10">
    <source>
        <dbReference type="ARBA" id="ARBA00022827"/>
    </source>
</evidence>
<keyword evidence="12 19" id="KW-0133">Cell shape</keyword>
<dbReference type="InterPro" id="IPR006094">
    <property type="entry name" value="Oxid_FAD_bind_N"/>
</dbReference>
<dbReference type="Gene3D" id="3.90.78.10">
    <property type="entry name" value="UDP-N-acetylenolpyruvoylglucosamine reductase, C-terminal domain"/>
    <property type="match status" value="1"/>
</dbReference>
<dbReference type="GO" id="GO:0005829">
    <property type="term" value="C:cytosol"/>
    <property type="evidence" value="ECO:0007669"/>
    <property type="project" value="TreeGrafter"/>
</dbReference>
<comment type="subcellular location">
    <subcellularLocation>
        <location evidence="3 19">Cytoplasm</location>
    </subcellularLocation>
</comment>
<comment type="caution">
    <text evidence="21">The sequence shown here is derived from an EMBL/GenBank/DDBJ whole genome shotgun (WGS) entry which is preliminary data.</text>
</comment>
<dbReference type="InterPro" id="IPR016167">
    <property type="entry name" value="FAD-bd_PCMH_sub1"/>
</dbReference>
<reference evidence="21" key="2">
    <citation type="journal article" date="2021" name="PeerJ">
        <title>Extensive microbial diversity within the chicken gut microbiome revealed by metagenomics and culture.</title>
        <authorList>
            <person name="Gilroy R."/>
            <person name="Ravi A."/>
            <person name="Getino M."/>
            <person name="Pursley I."/>
            <person name="Horton D.L."/>
            <person name="Alikhan N.F."/>
            <person name="Baker D."/>
            <person name="Gharbi K."/>
            <person name="Hall N."/>
            <person name="Watson M."/>
            <person name="Adriaenssens E.M."/>
            <person name="Foster-Nyarko E."/>
            <person name="Jarju S."/>
            <person name="Secka A."/>
            <person name="Antonio M."/>
            <person name="Oren A."/>
            <person name="Chaudhuri R.R."/>
            <person name="La Ragione R."/>
            <person name="Hildebrand F."/>
            <person name="Pallen M.J."/>
        </authorList>
    </citation>
    <scope>NUCLEOTIDE SEQUENCE</scope>
    <source>
        <strain evidence="21">D3-1215</strain>
    </source>
</reference>
<keyword evidence="9 19" id="KW-0285">Flavoprotein</keyword>
<organism evidence="21 22">
    <name type="scientific">Candidatus Enterocola intestinipullorum</name>
    <dbReference type="NCBI Taxonomy" id="2840783"/>
    <lineage>
        <taxon>Bacteria</taxon>
        <taxon>Pseudomonadati</taxon>
        <taxon>Bacteroidota</taxon>
        <taxon>Bacteroidia</taxon>
        <taxon>Bacteroidales</taxon>
        <taxon>Candidatus Enterocola</taxon>
    </lineage>
</organism>